<evidence type="ECO:0000313" key="3">
    <source>
        <dbReference type="Proteomes" id="UP000605361"/>
    </source>
</evidence>
<proteinExistence type="predicted"/>
<evidence type="ECO:0000256" key="1">
    <source>
        <dbReference type="SAM" id="MobiDB-lite"/>
    </source>
</evidence>
<evidence type="ECO:0008006" key="4">
    <source>
        <dbReference type="Google" id="ProtNLM"/>
    </source>
</evidence>
<feature type="region of interest" description="Disordered" evidence="1">
    <location>
        <begin position="1"/>
        <end position="22"/>
    </location>
</feature>
<sequence length="273" mass="29677">MRQTCGSRIPGSVASHRTHKGGGHAEEYEDAYRICPPVLDDQIDVASLRIALSDGASESALAGLWARSLVDHFAGVTPEALVSAERFGREAVAASASWPATLSDYVAGREADGRPIQWYEQPKLDRGAYATLLALGFRVSMANEGQWFAAAIGDCCLFQVRDDSLITTFPLAESADFGTSPDLLNSRNQDSGRIVERVAMGAGSIRQQDDIYLCTDAVAAWFLREAEHGGRPWEILRDLGTADGPDFAEFVGEERLSGRMRNDDATLIHVSVW</sequence>
<keyword evidence="3" id="KW-1185">Reference proteome</keyword>
<accession>A0A931EZG3</accession>
<evidence type="ECO:0000313" key="2">
    <source>
        <dbReference type="EMBL" id="MBF8186156.1"/>
    </source>
</evidence>
<dbReference type="AlphaFoldDB" id="A0A931EZG3"/>
<dbReference type="EMBL" id="JADOGI010000023">
    <property type="protein sequence ID" value="MBF8186156.1"/>
    <property type="molecule type" value="Genomic_DNA"/>
</dbReference>
<comment type="caution">
    <text evidence="2">The sequence shown here is derived from an EMBL/GenBank/DDBJ whole genome shotgun (WGS) entry which is preliminary data.</text>
</comment>
<organism evidence="2 3">
    <name type="scientific">Nonomuraea cypriaca</name>
    <dbReference type="NCBI Taxonomy" id="1187855"/>
    <lineage>
        <taxon>Bacteria</taxon>
        <taxon>Bacillati</taxon>
        <taxon>Actinomycetota</taxon>
        <taxon>Actinomycetes</taxon>
        <taxon>Streptosporangiales</taxon>
        <taxon>Streptosporangiaceae</taxon>
        <taxon>Nonomuraea</taxon>
    </lineage>
</organism>
<protein>
    <recommendedName>
        <fullName evidence="4">Protein phosphatase 2C-like protein</fullName>
    </recommendedName>
</protein>
<dbReference type="Proteomes" id="UP000605361">
    <property type="component" value="Unassembled WGS sequence"/>
</dbReference>
<name>A0A931EZG3_9ACTN</name>
<reference evidence="2" key="1">
    <citation type="submission" date="2020-11" db="EMBL/GenBank/DDBJ databases">
        <title>Whole-genome analyses of Nonomuraea sp. K274.</title>
        <authorList>
            <person name="Veyisoglu A."/>
        </authorList>
    </citation>
    <scope>NUCLEOTIDE SEQUENCE</scope>
    <source>
        <strain evidence="2">K274</strain>
    </source>
</reference>
<gene>
    <name evidence="2" type="ORF">ITP53_10425</name>
</gene>
<dbReference type="RefSeq" id="WP_195895135.1">
    <property type="nucleotide sequence ID" value="NZ_JADOGI010000023.1"/>
</dbReference>